<dbReference type="EMBL" id="AVOT02001391">
    <property type="protein sequence ID" value="MBW0466778.1"/>
    <property type="molecule type" value="Genomic_DNA"/>
</dbReference>
<evidence type="ECO:0000313" key="1">
    <source>
        <dbReference type="EMBL" id="MBW0466778.1"/>
    </source>
</evidence>
<sequence>MQANKQEEIFQHFISLVEKIRPQLRADAANFNLWSRNMIVAWKIYFMGDTYYFEQMNIDCNVKRNLVSQLFIEHRINHSAYKSVTSQIFISDVCQIYRALNDWFNCPSWYSVVHHANIIFETLLHHSNNINNYAMSVTEDVQNLENQLGQIYSEIITTLAVYFSVPSIHQLIIPAINNLMETNPNTKAQTYDLLNMIRKIATALPSFHNSTEFVRINASLRFGKK</sequence>
<evidence type="ECO:0000313" key="2">
    <source>
        <dbReference type="Proteomes" id="UP000765509"/>
    </source>
</evidence>
<keyword evidence="2" id="KW-1185">Reference proteome</keyword>
<dbReference type="Proteomes" id="UP000765509">
    <property type="component" value="Unassembled WGS sequence"/>
</dbReference>
<gene>
    <name evidence="1" type="ORF">O181_006493</name>
</gene>
<dbReference type="AlphaFoldDB" id="A0A9Q3GGM6"/>
<organism evidence="1 2">
    <name type="scientific">Austropuccinia psidii MF-1</name>
    <dbReference type="NCBI Taxonomy" id="1389203"/>
    <lineage>
        <taxon>Eukaryota</taxon>
        <taxon>Fungi</taxon>
        <taxon>Dikarya</taxon>
        <taxon>Basidiomycota</taxon>
        <taxon>Pucciniomycotina</taxon>
        <taxon>Pucciniomycetes</taxon>
        <taxon>Pucciniales</taxon>
        <taxon>Sphaerophragmiaceae</taxon>
        <taxon>Austropuccinia</taxon>
    </lineage>
</organism>
<proteinExistence type="predicted"/>
<comment type="caution">
    <text evidence="1">The sequence shown here is derived from an EMBL/GenBank/DDBJ whole genome shotgun (WGS) entry which is preliminary data.</text>
</comment>
<protein>
    <submittedName>
        <fullName evidence="1">Uncharacterized protein</fullName>
    </submittedName>
</protein>
<name>A0A9Q3GGM6_9BASI</name>
<accession>A0A9Q3GGM6</accession>
<reference evidence="1" key="1">
    <citation type="submission" date="2021-03" db="EMBL/GenBank/DDBJ databases">
        <title>Draft genome sequence of rust myrtle Austropuccinia psidii MF-1, a brazilian biotype.</title>
        <authorList>
            <person name="Quecine M.C."/>
            <person name="Pachon D.M.R."/>
            <person name="Bonatelli M.L."/>
            <person name="Correr F.H."/>
            <person name="Franceschini L.M."/>
            <person name="Leite T.F."/>
            <person name="Margarido G.R.A."/>
            <person name="Almeida C.A."/>
            <person name="Ferrarezi J.A."/>
            <person name="Labate C.A."/>
        </authorList>
    </citation>
    <scope>NUCLEOTIDE SEQUENCE</scope>
    <source>
        <strain evidence="1">MF-1</strain>
    </source>
</reference>